<feature type="non-terminal residue" evidence="1">
    <location>
        <position position="150"/>
    </location>
</feature>
<gene>
    <name evidence="1" type="ORF">LY90DRAFT_706281</name>
</gene>
<organism evidence="1 2">
    <name type="scientific">Neocallimastix californiae</name>
    <dbReference type="NCBI Taxonomy" id="1754190"/>
    <lineage>
        <taxon>Eukaryota</taxon>
        <taxon>Fungi</taxon>
        <taxon>Fungi incertae sedis</taxon>
        <taxon>Chytridiomycota</taxon>
        <taxon>Chytridiomycota incertae sedis</taxon>
        <taxon>Neocallimastigomycetes</taxon>
        <taxon>Neocallimastigales</taxon>
        <taxon>Neocallimastigaceae</taxon>
        <taxon>Neocallimastix</taxon>
    </lineage>
</organism>
<accession>A0A1Y2ASZ1</accession>
<dbReference type="Proteomes" id="UP000193920">
    <property type="component" value="Unassembled WGS sequence"/>
</dbReference>
<comment type="caution">
    <text evidence="1">The sequence shown here is derived from an EMBL/GenBank/DDBJ whole genome shotgun (WGS) entry which is preliminary data.</text>
</comment>
<evidence type="ECO:0000313" key="1">
    <source>
        <dbReference type="EMBL" id="ORY25584.1"/>
    </source>
</evidence>
<protein>
    <submittedName>
        <fullName evidence="1">Uncharacterized protein</fullName>
    </submittedName>
</protein>
<reference evidence="1 2" key="1">
    <citation type="submission" date="2016-08" db="EMBL/GenBank/DDBJ databases">
        <title>A Parts List for Fungal Cellulosomes Revealed by Comparative Genomics.</title>
        <authorList>
            <consortium name="DOE Joint Genome Institute"/>
            <person name="Haitjema C.H."/>
            <person name="Gilmore S.P."/>
            <person name="Henske J.K."/>
            <person name="Solomon K.V."/>
            <person name="De Groot R."/>
            <person name="Kuo A."/>
            <person name="Mondo S.J."/>
            <person name="Salamov A.A."/>
            <person name="Labutti K."/>
            <person name="Zhao Z."/>
            <person name="Chiniquy J."/>
            <person name="Barry K."/>
            <person name="Brewer H.M."/>
            <person name="Purvine S.O."/>
            <person name="Wright A.T."/>
            <person name="Boxma B."/>
            <person name="Van Alen T."/>
            <person name="Hackstein J.H."/>
            <person name="Baker S.E."/>
            <person name="Grigoriev I.V."/>
            <person name="O'Malley M.A."/>
        </authorList>
    </citation>
    <scope>NUCLEOTIDE SEQUENCE [LARGE SCALE GENOMIC DNA]</scope>
    <source>
        <strain evidence="1 2">G1</strain>
    </source>
</reference>
<name>A0A1Y2ASZ1_9FUNG</name>
<dbReference type="EMBL" id="MCOG01000210">
    <property type="protein sequence ID" value="ORY25584.1"/>
    <property type="molecule type" value="Genomic_DNA"/>
</dbReference>
<sequence>MTENRYNKQINLFNVPKTNLYSNHDNIKIHLENNPHKSYKYHKHQRLNNHMYYGSCKNSQNQISYHSNNISSEHNSSSLSNKNSVISFQHKRIKPMERRFSVHFKRDLSCLINIIEHKNNSDISSLPKINEDKIKMILEKCRVLANIESL</sequence>
<proteinExistence type="predicted"/>
<keyword evidence="2" id="KW-1185">Reference proteome</keyword>
<dbReference type="AlphaFoldDB" id="A0A1Y2ASZ1"/>
<evidence type="ECO:0000313" key="2">
    <source>
        <dbReference type="Proteomes" id="UP000193920"/>
    </source>
</evidence>